<accession>A0A8X8Z4V3</accession>
<keyword evidence="2" id="KW-0690">Ribosome biogenesis</keyword>
<evidence type="ECO:0000256" key="5">
    <source>
        <dbReference type="ARBA" id="ARBA00022801"/>
    </source>
</evidence>
<comment type="subcellular location">
    <subcellularLocation>
        <location evidence="1">Nucleus</location>
        <location evidence="1">Nucleolus</location>
    </subcellularLocation>
</comment>
<feature type="compositionally biased region" description="Basic residues" evidence="11">
    <location>
        <begin position="12"/>
        <end position="30"/>
    </location>
</feature>
<evidence type="ECO:0000256" key="9">
    <source>
        <dbReference type="ARBA" id="ARBA00049117"/>
    </source>
</evidence>
<evidence type="ECO:0000256" key="11">
    <source>
        <dbReference type="SAM" id="MobiDB-lite"/>
    </source>
</evidence>
<dbReference type="GO" id="GO:0000462">
    <property type="term" value="P:maturation of SSU-rRNA from tricistronic rRNA transcript (SSU-rRNA, 5.8S rRNA, LSU-rRNA)"/>
    <property type="evidence" value="ECO:0007669"/>
    <property type="project" value="TreeGrafter"/>
</dbReference>
<evidence type="ECO:0000256" key="10">
    <source>
        <dbReference type="ARBA" id="ARBA00061391"/>
    </source>
</evidence>
<keyword evidence="5" id="KW-0378">Hydrolase</keyword>
<keyword evidence="14" id="KW-1185">Reference proteome</keyword>
<evidence type="ECO:0000256" key="7">
    <source>
        <dbReference type="ARBA" id="ARBA00023134"/>
    </source>
</evidence>
<evidence type="ECO:0000313" key="14">
    <source>
        <dbReference type="Proteomes" id="UP000298416"/>
    </source>
</evidence>
<keyword evidence="3" id="KW-0597">Phosphoprotein</keyword>
<dbReference type="CDD" id="cd01882">
    <property type="entry name" value="BMS1"/>
    <property type="match status" value="1"/>
</dbReference>
<dbReference type="Gene3D" id="3.40.50.300">
    <property type="entry name" value="P-loop containing nucleotide triphosphate hydrolases"/>
    <property type="match status" value="1"/>
</dbReference>
<dbReference type="PANTHER" id="PTHR12858:SF2">
    <property type="entry name" value="RIBOSOME BIOGENESIS PROTEIN BMS1 HOMOLOG"/>
    <property type="match status" value="1"/>
</dbReference>
<reference evidence="13" key="1">
    <citation type="submission" date="2018-01" db="EMBL/GenBank/DDBJ databases">
        <authorList>
            <person name="Mao J.F."/>
        </authorList>
    </citation>
    <scope>NUCLEOTIDE SEQUENCE</scope>
    <source>
        <strain evidence="13">Huo1</strain>
        <tissue evidence="13">Leaf</tissue>
    </source>
</reference>
<dbReference type="InterPro" id="IPR030387">
    <property type="entry name" value="G_Bms1/Tsr1_dom"/>
</dbReference>
<evidence type="ECO:0000259" key="12">
    <source>
        <dbReference type="PROSITE" id="PS51714"/>
    </source>
</evidence>
<dbReference type="InterPro" id="IPR037875">
    <property type="entry name" value="Bms1_N"/>
</dbReference>
<evidence type="ECO:0000256" key="8">
    <source>
        <dbReference type="ARBA" id="ARBA00023242"/>
    </source>
</evidence>
<evidence type="ECO:0000256" key="2">
    <source>
        <dbReference type="ARBA" id="ARBA00022517"/>
    </source>
</evidence>
<dbReference type="InterPro" id="IPR012948">
    <property type="entry name" value="AARP2CN"/>
</dbReference>
<evidence type="ECO:0000256" key="3">
    <source>
        <dbReference type="ARBA" id="ARBA00022553"/>
    </source>
</evidence>
<dbReference type="InterPro" id="IPR027417">
    <property type="entry name" value="P-loop_NTPase"/>
</dbReference>
<evidence type="ECO:0000256" key="4">
    <source>
        <dbReference type="ARBA" id="ARBA00022741"/>
    </source>
</evidence>
<protein>
    <recommendedName>
        <fullName evidence="12">Bms1-type G domain-containing protein</fullName>
    </recommendedName>
</protein>
<dbReference type="FunFam" id="3.40.50.300:FF:000105">
    <property type="entry name" value="BMS1 ribosome biogenesis factor"/>
    <property type="match status" value="1"/>
</dbReference>
<keyword evidence="4" id="KW-0547">Nucleotide-binding</keyword>
<dbReference type="PROSITE" id="PS51714">
    <property type="entry name" value="G_BMS1"/>
    <property type="match status" value="1"/>
</dbReference>
<dbReference type="SUPFAM" id="SSF52540">
    <property type="entry name" value="P-loop containing nucleoside triphosphate hydrolases"/>
    <property type="match status" value="1"/>
</dbReference>
<dbReference type="GO" id="GO:0030686">
    <property type="term" value="C:90S preribosome"/>
    <property type="evidence" value="ECO:0007669"/>
    <property type="project" value="TreeGrafter"/>
</dbReference>
<feature type="region of interest" description="Disordered" evidence="11">
    <location>
        <begin position="645"/>
        <end position="681"/>
    </location>
</feature>
<gene>
    <name evidence="13" type="ORF">SASPL_148985</name>
</gene>
<dbReference type="Proteomes" id="UP000298416">
    <property type="component" value="Unassembled WGS sequence"/>
</dbReference>
<evidence type="ECO:0000256" key="6">
    <source>
        <dbReference type="ARBA" id="ARBA00022840"/>
    </source>
</evidence>
<sequence length="711" mass="79675">MGKDGEGGGQPHKSHRVRKSGASAKKKSKSKPNSTEGLSKEQQKINNPKAFAFTSSKKAKRLQSRATEKEQKRLHLPTIDRNIGEPAPFVVVVQGPPQVGKSLLIKCLVKHYTKHNLPEVQGPVTIVSGKQRRLQFVECPNDINGMIDCAKFADLALLLIDGSYGFEMETFEFLNILQNHGFPRVMGVLTHLDKFEDVKKLKKTKQRLKHRFWTEIYDGAKLFYLSGLIHGKYTKREVHNLARFISVMKFPPLSWRASHPYILVDRFEDVTPPEKVHMNSKCDRNVTLYGYLRGCNMKKGTKAHIAGVGDYHLSGVTALADPCPLPSVAKKKGLRDKEKLFYAPMSGLGELLYDKDAVYININDHFVQFSKDDGANPEGSEKGKQRDVGVELVKSLQNTKYSVDEKLEKSNISVFGKKPHISEAPEAVGRDGTFNAPEKDLWTQSNYKEEIDLDRGRVRRKAVFENEMDIDNKDFSLVHKSGSGSLLVTGQDSGEDDDSDSGEDDETEKDNEAMLSDSGSSDDKEEDEMGNISKWKESLLERTASRRNINLEQLVYGTAGSKSSGDMKDAGEEESDEEFFKPKGEGKKKSNEGINDNDVDIDDCSKFVSTGSLKDWKNEDLIESIRDRFVTGKWSNAKLRNELSEGTVGDDDEVHGDFEDLETGQKYEGDHADDVGNSNKDDALAAEERKLKKLALRAKFDAQYPFLQLDT</sequence>
<name>A0A8X8Z4V3_SALSN</name>
<proteinExistence type="inferred from homology"/>
<feature type="compositionally biased region" description="Basic and acidic residues" evidence="11">
    <location>
        <begin position="655"/>
        <end position="681"/>
    </location>
</feature>
<keyword evidence="6" id="KW-0067">ATP-binding</keyword>
<dbReference type="InterPro" id="IPR039761">
    <property type="entry name" value="Bms1/Tsr1"/>
</dbReference>
<dbReference type="GO" id="GO:0034511">
    <property type="term" value="F:U3 snoRNA binding"/>
    <property type="evidence" value="ECO:0007669"/>
    <property type="project" value="TreeGrafter"/>
</dbReference>
<feature type="compositionally biased region" description="Basic and acidic residues" evidence="11">
    <location>
        <begin position="578"/>
        <end position="591"/>
    </location>
</feature>
<feature type="region of interest" description="Disordered" evidence="11">
    <location>
        <begin position="483"/>
        <end position="535"/>
    </location>
</feature>
<dbReference type="GO" id="GO:0000479">
    <property type="term" value="P:endonucleolytic cleavage of tricistronic rRNA transcript (SSU-rRNA, 5.8S rRNA, LSU-rRNA)"/>
    <property type="evidence" value="ECO:0007669"/>
    <property type="project" value="TreeGrafter"/>
</dbReference>
<comment type="caution">
    <text evidence="13">The sequence shown here is derived from an EMBL/GenBank/DDBJ whole genome shotgun (WGS) entry which is preliminary data.</text>
</comment>
<dbReference type="Pfam" id="PF08142">
    <property type="entry name" value="AARP2CN"/>
    <property type="match status" value="1"/>
</dbReference>
<feature type="region of interest" description="Disordered" evidence="11">
    <location>
        <begin position="1"/>
        <end position="71"/>
    </location>
</feature>
<evidence type="ECO:0000313" key="13">
    <source>
        <dbReference type="EMBL" id="KAG6391232.1"/>
    </source>
</evidence>
<dbReference type="GO" id="GO:0005524">
    <property type="term" value="F:ATP binding"/>
    <property type="evidence" value="ECO:0007669"/>
    <property type="project" value="UniProtKB-KW"/>
</dbReference>
<reference evidence="13" key="2">
    <citation type="submission" date="2020-08" db="EMBL/GenBank/DDBJ databases">
        <title>Plant Genome Project.</title>
        <authorList>
            <person name="Zhang R.-G."/>
        </authorList>
    </citation>
    <scope>NUCLEOTIDE SEQUENCE</scope>
    <source>
        <strain evidence="13">Huo1</strain>
        <tissue evidence="13">Leaf</tissue>
    </source>
</reference>
<dbReference type="GO" id="GO:0005654">
    <property type="term" value="C:nucleoplasm"/>
    <property type="evidence" value="ECO:0007669"/>
    <property type="project" value="UniProtKB-ARBA"/>
</dbReference>
<dbReference type="GO" id="GO:0005525">
    <property type="term" value="F:GTP binding"/>
    <property type="evidence" value="ECO:0007669"/>
    <property type="project" value="UniProtKB-KW"/>
</dbReference>
<dbReference type="GO" id="GO:0003924">
    <property type="term" value="F:GTPase activity"/>
    <property type="evidence" value="ECO:0007669"/>
    <property type="project" value="TreeGrafter"/>
</dbReference>
<dbReference type="SMART" id="SM00785">
    <property type="entry name" value="AARP2CN"/>
    <property type="match status" value="1"/>
</dbReference>
<feature type="compositionally biased region" description="Acidic residues" evidence="11">
    <location>
        <begin position="493"/>
        <end position="509"/>
    </location>
</feature>
<evidence type="ECO:0000256" key="1">
    <source>
        <dbReference type="ARBA" id="ARBA00004604"/>
    </source>
</evidence>
<feature type="region of interest" description="Disordered" evidence="11">
    <location>
        <begin position="550"/>
        <end position="600"/>
    </location>
</feature>
<dbReference type="GO" id="GO:0032040">
    <property type="term" value="C:small-subunit processome"/>
    <property type="evidence" value="ECO:0007669"/>
    <property type="project" value="UniProtKB-ARBA"/>
</dbReference>
<dbReference type="EMBL" id="PNBA02000019">
    <property type="protein sequence ID" value="KAG6391232.1"/>
    <property type="molecule type" value="Genomic_DNA"/>
</dbReference>
<dbReference type="AlphaFoldDB" id="A0A8X8Z4V3"/>
<keyword evidence="7" id="KW-0342">GTP-binding</keyword>
<feature type="domain" description="Bms1-type G" evidence="12">
    <location>
        <begin position="87"/>
        <end position="251"/>
    </location>
</feature>
<organism evidence="13">
    <name type="scientific">Salvia splendens</name>
    <name type="common">Scarlet sage</name>
    <dbReference type="NCBI Taxonomy" id="180675"/>
    <lineage>
        <taxon>Eukaryota</taxon>
        <taxon>Viridiplantae</taxon>
        <taxon>Streptophyta</taxon>
        <taxon>Embryophyta</taxon>
        <taxon>Tracheophyta</taxon>
        <taxon>Spermatophyta</taxon>
        <taxon>Magnoliopsida</taxon>
        <taxon>eudicotyledons</taxon>
        <taxon>Gunneridae</taxon>
        <taxon>Pentapetalae</taxon>
        <taxon>asterids</taxon>
        <taxon>lamiids</taxon>
        <taxon>Lamiales</taxon>
        <taxon>Lamiaceae</taxon>
        <taxon>Nepetoideae</taxon>
        <taxon>Mentheae</taxon>
        <taxon>Salviinae</taxon>
        <taxon>Salvia</taxon>
        <taxon>Salvia subgen. Calosphace</taxon>
        <taxon>core Calosphace</taxon>
    </lineage>
</organism>
<keyword evidence="8" id="KW-0539">Nucleus</keyword>
<dbReference type="PANTHER" id="PTHR12858">
    <property type="entry name" value="RIBOSOME BIOGENESIS PROTEIN"/>
    <property type="match status" value="1"/>
</dbReference>
<comment type="catalytic activity">
    <reaction evidence="9">
        <text>GTP + H2O = GDP + phosphate + H(+)</text>
        <dbReference type="Rhea" id="RHEA:19669"/>
        <dbReference type="ChEBI" id="CHEBI:15377"/>
        <dbReference type="ChEBI" id="CHEBI:15378"/>
        <dbReference type="ChEBI" id="CHEBI:37565"/>
        <dbReference type="ChEBI" id="CHEBI:43474"/>
        <dbReference type="ChEBI" id="CHEBI:58189"/>
    </reaction>
    <physiologicalReaction direction="left-to-right" evidence="9">
        <dbReference type="Rhea" id="RHEA:19670"/>
    </physiologicalReaction>
</comment>
<comment type="similarity">
    <text evidence="10">Belongs to the TRAFAC class translation factor GTPase superfamily. Bms1-like GTPase family. BMS1 subfamily.</text>
</comment>